<protein>
    <submittedName>
        <fullName evidence="3">Uncharacterized protein</fullName>
    </submittedName>
</protein>
<keyword evidence="1" id="KW-1133">Transmembrane helix</keyword>
<feature type="transmembrane region" description="Helical" evidence="1">
    <location>
        <begin position="6"/>
        <end position="24"/>
    </location>
</feature>
<sequence>MFKFMIWMTVLTTVGFIVLMIFDYK</sequence>
<reference evidence="3" key="1">
    <citation type="submission" date="2018-05" db="EMBL/GenBank/DDBJ databases">
        <authorList>
            <person name="Lanie J.A."/>
            <person name="Ng W.-L."/>
            <person name="Kazmierczak K.M."/>
            <person name="Andrzejewski T.M."/>
            <person name="Davidsen T.M."/>
            <person name="Wayne K.J."/>
            <person name="Tettelin H."/>
            <person name="Glass J.I."/>
            <person name="Rusch D."/>
            <person name="Podicherti R."/>
            <person name="Tsui H.-C.T."/>
            <person name="Winkler M.E."/>
        </authorList>
    </citation>
    <scope>NUCLEOTIDE SEQUENCE</scope>
</reference>
<gene>
    <name evidence="2" type="ORF">METZ01_LOCUS241740</name>
    <name evidence="3" type="ORF">METZ01_LOCUS300952</name>
</gene>
<dbReference type="EMBL" id="UINC01062349">
    <property type="protein sequence ID" value="SVB88886.1"/>
    <property type="molecule type" value="Genomic_DNA"/>
</dbReference>
<keyword evidence="1" id="KW-0472">Membrane</keyword>
<evidence type="ECO:0000256" key="1">
    <source>
        <dbReference type="SAM" id="Phobius"/>
    </source>
</evidence>
<dbReference type="AlphaFoldDB" id="A0A382MHX9"/>
<keyword evidence="1" id="KW-0812">Transmembrane</keyword>
<accession>A0A382MHX9</accession>
<name>A0A382MHX9_9ZZZZ</name>
<organism evidence="3">
    <name type="scientific">marine metagenome</name>
    <dbReference type="NCBI Taxonomy" id="408172"/>
    <lineage>
        <taxon>unclassified sequences</taxon>
        <taxon>metagenomes</taxon>
        <taxon>ecological metagenomes</taxon>
    </lineage>
</organism>
<dbReference type="EMBL" id="UINC01093576">
    <property type="protein sequence ID" value="SVC48098.1"/>
    <property type="molecule type" value="Genomic_DNA"/>
</dbReference>
<evidence type="ECO:0000313" key="3">
    <source>
        <dbReference type="EMBL" id="SVC48098.1"/>
    </source>
</evidence>
<proteinExistence type="predicted"/>
<evidence type="ECO:0000313" key="2">
    <source>
        <dbReference type="EMBL" id="SVB88886.1"/>
    </source>
</evidence>